<reference evidence="2 3" key="1">
    <citation type="submission" date="2018-05" db="EMBL/GenBank/DDBJ databases">
        <title>Genome sequencing and assembly of the regulated plant pathogen Lachnellula willkommii and related sister species for the development of diagnostic species identification markers.</title>
        <authorList>
            <person name="Giroux E."/>
            <person name="Bilodeau G."/>
        </authorList>
    </citation>
    <scope>NUCLEOTIDE SEQUENCE [LARGE SCALE GENOMIC DNA]</scope>
    <source>
        <strain evidence="2 3">CBS 185.66</strain>
    </source>
</reference>
<accession>A0A8H8R5A9</accession>
<dbReference type="InterPro" id="IPR011009">
    <property type="entry name" value="Kinase-like_dom_sf"/>
</dbReference>
<dbReference type="RefSeq" id="XP_031006568.1">
    <property type="nucleotide sequence ID" value="XM_031148775.1"/>
</dbReference>
<dbReference type="PANTHER" id="PTHR21310">
    <property type="entry name" value="AMINOGLYCOSIDE PHOSPHOTRANSFERASE-RELATED-RELATED"/>
    <property type="match status" value="1"/>
</dbReference>
<dbReference type="GeneID" id="41984004"/>
<dbReference type="AlphaFoldDB" id="A0A8H8R5A9"/>
<evidence type="ECO:0000313" key="3">
    <source>
        <dbReference type="Proteomes" id="UP000431533"/>
    </source>
</evidence>
<dbReference type="Gene3D" id="3.90.1200.10">
    <property type="match status" value="1"/>
</dbReference>
<protein>
    <recommendedName>
        <fullName evidence="1">Aminoglycoside phosphotransferase domain-containing protein</fullName>
    </recommendedName>
</protein>
<name>A0A8H8R5A9_9HELO</name>
<organism evidence="2 3">
    <name type="scientific">Lachnellula hyalina</name>
    <dbReference type="NCBI Taxonomy" id="1316788"/>
    <lineage>
        <taxon>Eukaryota</taxon>
        <taxon>Fungi</taxon>
        <taxon>Dikarya</taxon>
        <taxon>Ascomycota</taxon>
        <taxon>Pezizomycotina</taxon>
        <taxon>Leotiomycetes</taxon>
        <taxon>Helotiales</taxon>
        <taxon>Lachnaceae</taxon>
        <taxon>Lachnellula</taxon>
    </lineage>
</organism>
<evidence type="ECO:0000313" key="2">
    <source>
        <dbReference type="EMBL" id="TVY27780.1"/>
    </source>
</evidence>
<dbReference type="PANTHER" id="PTHR21310:SF59">
    <property type="entry name" value="AMINOGLYCOSIDE PHOSPHOTRANSFERASE DOMAIN-CONTAINING PROTEIN"/>
    <property type="match status" value="1"/>
</dbReference>
<dbReference type="OrthoDB" id="5598852at2759"/>
<dbReference type="SUPFAM" id="SSF56112">
    <property type="entry name" value="Protein kinase-like (PK-like)"/>
    <property type="match status" value="1"/>
</dbReference>
<feature type="domain" description="Aminoglycoside phosphotransferase" evidence="1">
    <location>
        <begin position="87"/>
        <end position="235"/>
    </location>
</feature>
<comment type="caution">
    <text evidence="2">The sequence shown here is derived from an EMBL/GenBank/DDBJ whole genome shotgun (WGS) entry which is preliminary data.</text>
</comment>
<dbReference type="Proteomes" id="UP000431533">
    <property type="component" value="Unassembled WGS sequence"/>
</dbReference>
<keyword evidence="3" id="KW-1185">Reference proteome</keyword>
<dbReference type="Pfam" id="PF01636">
    <property type="entry name" value="APH"/>
    <property type="match status" value="1"/>
</dbReference>
<dbReference type="InterPro" id="IPR051678">
    <property type="entry name" value="AGP_Transferase"/>
</dbReference>
<proteinExistence type="predicted"/>
<evidence type="ECO:0000259" key="1">
    <source>
        <dbReference type="Pfam" id="PF01636"/>
    </source>
</evidence>
<sequence>MAKEPQIQDAETSTLIDPFFTRNNLTLQDQHECYAIVSQLYPNQTISPASCQGYCSFTLFVGPSTVIQFRPSPYRLDLLVTSLASSIHSVHVPKTSHRAVLRSSGLEVYSMSRIPGASLRDSRSHSPTLARSPQFLENLCTSLAAFLVHSWHRRPPAPPTPRGKIGISLYARLQLLTTALPARFRPIARQLVDNMHNITSLPWVLTHGDLVPGNIMLSPSCGYLTGLVDWAEAEVLPFGLCLYGLEEILGEMTEDGWEYHPAAEGLREVFWRELGEGVGEKERKRVEMARIAGILLWWGFAWDEGRIDRVVEEGRDEIEIARLDAFLGPFDEADLRVSKL</sequence>
<dbReference type="InterPro" id="IPR002575">
    <property type="entry name" value="Aminoglycoside_PTrfase"/>
</dbReference>
<gene>
    <name evidence="2" type="ORF">LHYA1_G003806</name>
</gene>
<dbReference type="EMBL" id="QGMH01000042">
    <property type="protein sequence ID" value="TVY27780.1"/>
    <property type="molecule type" value="Genomic_DNA"/>
</dbReference>